<comment type="caution">
    <text evidence="2">The sequence shown here is derived from an EMBL/GenBank/DDBJ whole genome shotgun (WGS) entry which is preliminary data.</text>
</comment>
<evidence type="ECO:0000256" key="1">
    <source>
        <dbReference type="SAM" id="Phobius"/>
    </source>
</evidence>
<keyword evidence="1" id="KW-0812">Transmembrane</keyword>
<protein>
    <submittedName>
        <fullName evidence="2">Uncharacterized protein</fullName>
    </submittedName>
</protein>
<sequence length="421" mass="47840">MLSSLPPSGYFTVIYVLTLLCKIVGVPFLGLVVMNNLLPLIMVKRKNTGNDGTMLSFRQKTPISSYTKFQITLSPTLSLSEILERIEERVEKMLEEDSLLNIDSNTKKYTRRNLKDIIHTYKPSTEPPTFSTVSFSSINTNVPVHVFLSEKSHSIFFFIDHCIADGLTMYNEVVGPVLGNPRFKLAKRPIYVPLITEFHQLYVLTRMFSIYTGSLLSGQKALPRLEKEMQYPVFHRMELERIKEVKNELKVPVAAVIMAVLVKHLGKSLKKGRSNIKICLSYAFQNENSFNNYSFIILDIRDNLPIDVMARNIHRQLFNRRHEINTMYHLLQLPTGSGGVTKAVQQTICDAYIAMTMVPDGEKEKGEVNIMESMKNEHYSISTGLNMTAVSIGDKVYVSSKVGLVDIERSTFEKELMVSGY</sequence>
<dbReference type="OrthoDB" id="190995at2759"/>
<organism evidence="2 3">
    <name type="scientific">Triparma laevis f. longispina</name>
    <dbReference type="NCBI Taxonomy" id="1714387"/>
    <lineage>
        <taxon>Eukaryota</taxon>
        <taxon>Sar</taxon>
        <taxon>Stramenopiles</taxon>
        <taxon>Ochrophyta</taxon>
        <taxon>Bolidophyceae</taxon>
        <taxon>Parmales</taxon>
        <taxon>Triparmaceae</taxon>
        <taxon>Triparma</taxon>
    </lineage>
</organism>
<dbReference type="AlphaFoldDB" id="A0A9W7KW15"/>
<dbReference type="EMBL" id="BRXW01000200">
    <property type="protein sequence ID" value="GMI13788.1"/>
    <property type="molecule type" value="Genomic_DNA"/>
</dbReference>
<keyword evidence="3" id="KW-1185">Reference proteome</keyword>
<reference evidence="3" key="1">
    <citation type="journal article" date="2023" name="Commun. Biol.">
        <title>Genome analysis of Parmales, the sister group of diatoms, reveals the evolutionary specialization of diatoms from phago-mixotrophs to photoautotrophs.</title>
        <authorList>
            <person name="Ban H."/>
            <person name="Sato S."/>
            <person name="Yoshikawa S."/>
            <person name="Yamada K."/>
            <person name="Nakamura Y."/>
            <person name="Ichinomiya M."/>
            <person name="Sato N."/>
            <person name="Blanc-Mathieu R."/>
            <person name="Endo H."/>
            <person name="Kuwata A."/>
            <person name="Ogata H."/>
        </authorList>
    </citation>
    <scope>NUCLEOTIDE SEQUENCE [LARGE SCALE GENOMIC DNA]</scope>
    <source>
        <strain evidence="3">NIES 3700</strain>
    </source>
</reference>
<dbReference type="Proteomes" id="UP001165122">
    <property type="component" value="Unassembled WGS sequence"/>
</dbReference>
<accession>A0A9W7KW15</accession>
<proteinExistence type="predicted"/>
<evidence type="ECO:0000313" key="3">
    <source>
        <dbReference type="Proteomes" id="UP001165122"/>
    </source>
</evidence>
<gene>
    <name evidence="2" type="ORF">TrLO_g918</name>
</gene>
<evidence type="ECO:0000313" key="2">
    <source>
        <dbReference type="EMBL" id="GMI13788.1"/>
    </source>
</evidence>
<feature type="transmembrane region" description="Helical" evidence="1">
    <location>
        <begin position="12"/>
        <end position="38"/>
    </location>
</feature>
<name>A0A9W7KW15_9STRA</name>
<keyword evidence="1" id="KW-0472">Membrane</keyword>
<keyword evidence="1" id="KW-1133">Transmembrane helix</keyword>